<comment type="similarity">
    <text evidence="2">Belongs to the MgtC/SapB family.</text>
</comment>
<evidence type="ECO:0000256" key="7">
    <source>
        <dbReference type="SAM" id="Phobius"/>
    </source>
</evidence>
<feature type="transmembrane region" description="Helical" evidence="7">
    <location>
        <begin position="78"/>
        <end position="96"/>
    </location>
</feature>
<dbReference type="InterPro" id="IPR003416">
    <property type="entry name" value="MgtC/SapB/SrpB/YhiD_fam"/>
</dbReference>
<evidence type="ECO:0000256" key="3">
    <source>
        <dbReference type="ARBA" id="ARBA00022475"/>
    </source>
</evidence>
<keyword evidence="6 7" id="KW-0472">Membrane</keyword>
<sequence length="229" mass="25288">MTTTEMLLRMGLAVIVSGLIGFDREVKNRPAGIRTHLLVCIGATIIAMIQEHISATALDFAKEYPEFQGVVRSDEARLIAQVVSGIGFLGAGTIIVTKQSVQGLTTAASLWAVAGLGLAIGMGFYRVGLLGATVILLVLSVLNRMIRTPEIRRLEISYQYSLETQQLIREIFAKQNISIKDYTVTIQCDQPVIYKDSYLLEVPIDFAREELLEAFLTHSEIKSIRLRSS</sequence>
<evidence type="ECO:0000259" key="8">
    <source>
        <dbReference type="Pfam" id="PF02308"/>
    </source>
</evidence>
<keyword evidence="3" id="KW-1003">Cell membrane</keyword>
<organism evidence="9 10">
    <name type="scientific">Candidatus Enterococcus lowellii</name>
    <dbReference type="NCBI Taxonomy" id="2230877"/>
    <lineage>
        <taxon>Bacteria</taxon>
        <taxon>Bacillati</taxon>
        <taxon>Bacillota</taxon>
        <taxon>Bacilli</taxon>
        <taxon>Lactobacillales</taxon>
        <taxon>Enterococcaceae</taxon>
        <taxon>Enterococcus</taxon>
    </lineage>
</organism>
<dbReference type="Proteomes" id="UP000664701">
    <property type="component" value="Chromosome"/>
</dbReference>
<evidence type="ECO:0000256" key="6">
    <source>
        <dbReference type="ARBA" id="ARBA00023136"/>
    </source>
</evidence>
<dbReference type="PANTHER" id="PTHR33778">
    <property type="entry name" value="PROTEIN MGTC"/>
    <property type="match status" value="1"/>
</dbReference>
<evidence type="ECO:0000256" key="5">
    <source>
        <dbReference type="ARBA" id="ARBA00022989"/>
    </source>
</evidence>
<reference evidence="9 10" key="2">
    <citation type="submission" date="2024-03" db="EMBL/GenBank/DDBJ databases">
        <title>The Genome Sequence of Enterococcus sp. DIV2402.</title>
        <authorList>
            <consortium name="The Broad Institute Genomics Platform"/>
            <consortium name="The Broad Institute Microbial Omics Core"/>
            <consortium name="The Broad Institute Genomic Center for Infectious Diseases"/>
            <person name="Earl A."/>
            <person name="Manson A."/>
            <person name="Gilmore M."/>
            <person name="Schwartman J."/>
            <person name="Shea T."/>
            <person name="Abouelleil A."/>
            <person name="Cao P."/>
            <person name="Chapman S."/>
            <person name="Cusick C."/>
            <person name="Young S."/>
            <person name="Neafsey D."/>
            <person name="Nusbaum C."/>
            <person name="Birren B."/>
        </authorList>
    </citation>
    <scope>NUCLEOTIDE SEQUENCE [LARGE SCALE GENOMIC DNA]</scope>
    <source>
        <strain evidence="9 10">DIV2402</strain>
    </source>
</reference>
<evidence type="ECO:0000256" key="4">
    <source>
        <dbReference type="ARBA" id="ARBA00022692"/>
    </source>
</evidence>
<dbReference type="EMBL" id="CP147251">
    <property type="protein sequence ID" value="WYJ76327.1"/>
    <property type="molecule type" value="Genomic_DNA"/>
</dbReference>
<name>A0ABZ2SLE2_9ENTE</name>
<evidence type="ECO:0000256" key="1">
    <source>
        <dbReference type="ARBA" id="ARBA00004651"/>
    </source>
</evidence>
<proteinExistence type="inferred from homology"/>
<dbReference type="Pfam" id="PF02308">
    <property type="entry name" value="MgtC"/>
    <property type="match status" value="1"/>
</dbReference>
<accession>A0ABZ2SLE2</accession>
<evidence type="ECO:0000313" key="9">
    <source>
        <dbReference type="EMBL" id="WYJ76327.1"/>
    </source>
</evidence>
<reference evidence="9 10" key="1">
    <citation type="submission" date="2021-03" db="EMBL/GenBank/DDBJ databases">
        <authorList>
            <person name="Gilmore M.S."/>
            <person name="Schwartzman J."/>
            <person name="Van Tyne D."/>
            <person name="Martin M."/>
            <person name="Earl A.M."/>
            <person name="Manson A.L."/>
            <person name="Straub T."/>
            <person name="Salamzade R."/>
            <person name="Saavedra J."/>
            <person name="Lebreton F."/>
            <person name="Prichula J."/>
            <person name="Schaufler K."/>
            <person name="Gaca A."/>
            <person name="Sgardioli B."/>
            <person name="Wagenaar J."/>
            <person name="Strong T."/>
        </authorList>
    </citation>
    <scope>NUCLEOTIDE SEQUENCE [LARGE SCALE GENOMIC DNA]</scope>
    <source>
        <strain evidence="9 10">DIV2402</strain>
    </source>
</reference>
<feature type="domain" description="MgtC/SapB/SrpB/YhiD N-terminal" evidence="8">
    <location>
        <begin position="11"/>
        <end position="145"/>
    </location>
</feature>
<keyword evidence="4 7" id="KW-0812">Transmembrane</keyword>
<dbReference type="RefSeq" id="WP_207942417.1">
    <property type="nucleotide sequence ID" value="NZ_CP147251.1"/>
</dbReference>
<dbReference type="PRINTS" id="PR01837">
    <property type="entry name" value="MGTCSAPBPROT"/>
</dbReference>
<keyword evidence="10" id="KW-1185">Reference proteome</keyword>
<feature type="transmembrane region" description="Helical" evidence="7">
    <location>
        <begin position="35"/>
        <end position="58"/>
    </location>
</feature>
<dbReference type="InterPro" id="IPR049177">
    <property type="entry name" value="MgtC_SapB_SrpB_YhiD_N"/>
</dbReference>
<feature type="transmembrane region" description="Helical" evidence="7">
    <location>
        <begin position="103"/>
        <end position="121"/>
    </location>
</feature>
<evidence type="ECO:0000313" key="10">
    <source>
        <dbReference type="Proteomes" id="UP000664701"/>
    </source>
</evidence>
<dbReference type="PANTHER" id="PTHR33778:SF1">
    <property type="entry name" value="MAGNESIUM TRANSPORTER YHID-RELATED"/>
    <property type="match status" value="1"/>
</dbReference>
<evidence type="ECO:0000256" key="2">
    <source>
        <dbReference type="ARBA" id="ARBA00009298"/>
    </source>
</evidence>
<gene>
    <name evidence="9" type="ORF">DOK78_000953</name>
</gene>
<protein>
    <recommendedName>
        <fullName evidence="8">MgtC/SapB/SrpB/YhiD N-terminal domain-containing protein</fullName>
    </recommendedName>
</protein>
<keyword evidence="5 7" id="KW-1133">Transmembrane helix</keyword>
<feature type="transmembrane region" description="Helical" evidence="7">
    <location>
        <begin position="127"/>
        <end position="146"/>
    </location>
</feature>
<comment type="subcellular location">
    <subcellularLocation>
        <location evidence="1">Cell membrane</location>
        <topology evidence="1">Multi-pass membrane protein</topology>
    </subcellularLocation>
</comment>